<dbReference type="Pfam" id="PF00756">
    <property type="entry name" value="Esterase"/>
    <property type="match status" value="1"/>
</dbReference>
<evidence type="ECO:0000256" key="3">
    <source>
        <dbReference type="ARBA" id="ARBA00022801"/>
    </source>
</evidence>
<protein>
    <submittedName>
        <fullName evidence="7">Enterochelin esterase</fullName>
    </submittedName>
</protein>
<dbReference type="InterPro" id="IPR014756">
    <property type="entry name" value="Ig_E-set"/>
</dbReference>
<keyword evidence="8" id="KW-1185">Reference proteome</keyword>
<dbReference type="Pfam" id="PF11806">
    <property type="entry name" value="Enterochelin_N"/>
    <property type="match status" value="1"/>
</dbReference>
<dbReference type="GO" id="GO:0005737">
    <property type="term" value="C:cytoplasm"/>
    <property type="evidence" value="ECO:0007669"/>
    <property type="project" value="UniProtKB-SubCell"/>
</dbReference>
<name>A0A367E6B1_9ACTN</name>
<dbReference type="Gene3D" id="3.40.50.1820">
    <property type="entry name" value="alpha/beta hydrolase"/>
    <property type="match status" value="1"/>
</dbReference>
<dbReference type="AlphaFoldDB" id="A0A367E6B1"/>
<dbReference type="OrthoDB" id="9775130at2"/>
<evidence type="ECO:0000259" key="6">
    <source>
        <dbReference type="Pfam" id="PF11806"/>
    </source>
</evidence>
<comment type="similarity">
    <text evidence="4">Belongs to the Fes family.</text>
</comment>
<evidence type="ECO:0000256" key="4">
    <source>
        <dbReference type="ARBA" id="ARBA00024201"/>
    </source>
</evidence>
<dbReference type="RefSeq" id="WP_114019262.1">
    <property type="nucleotide sequence ID" value="NZ_QOIM01000054.1"/>
</dbReference>
<gene>
    <name evidence="7" type="ORF">DQ392_32290</name>
</gene>
<dbReference type="InterPro" id="IPR021764">
    <property type="entry name" value="Enterochelin_esterase_N"/>
</dbReference>
<dbReference type="InterPro" id="IPR029058">
    <property type="entry name" value="AB_hydrolase_fold"/>
</dbReference>
<proteinExistence type="inferred from homology"/>
<dbReference type="GO" id="GO:0005506">
    <property type="term" value="F:iron ion binding"/>
    <property type="evidence" value="ECO:0007669"/>
    <property type="project" value="InterPro"/>
</dbReference>
<dbReference type="GO" id="GO:0006826">
    <property type="term" value="P:iron ion transport"/>
    <property type="evidence" value="ECO:0007669"/>
    <property type="project" value="InterPro"/>
</dbReference>
<dbReference type="EMBL" id="QOIM01000054">
    <property type="protein sequence ID" value="RCG13523.1"/>
    <property type="molecule type" value="Genomic_DNA"/>
</dbReference>
<dbReference type="NCBIfam" id="NF007758">
    <property type="entry name" value="PRK10439.1"/>
    <property type="match status" value="1"/>
</dbReference>
<dbReference type="PANTHER" id="PTHR48098">
    <property type="entry name" value="ENTEROCHELIN ESTERASE-RELATED"/>
    <property type="match status" value="1"/>
</dbReference>
<feature type="compositionally biased region" description="Pro residues" evidence="5">
    <location>
        <begin position="17"/>
        <end position="34"/>
    </location>
</feature>
<evidence type="ECO:0000256" key="5">
    <source>
        <dbReference type="SAM" id="MobiDB-lite"/>
    </source>
</evidence>
<comment type="caution">
    <text evidence="7">The sequence shown here is derived from an EMBL/GenBank/DDBJ whole genome shotgun (WGS) entry which is preliminary data.</text>
</comment>
<feature type="region of interest" description="Disordered" evidence="5">
    <location>
        <begin position="1"/>
        <end position="37"/>
    </location>
</feature>
<accession>A0A367E6B1</accession>
<dbReference type="InterPro" id="IPR013783">
    <property type="entry name" value="Ig-like_fold"/>
</dbReference>
<dbReference type="PANTHER" id="PTHR48098:SF3">
    <property type="entry name" value="IRON(III) ENTEROBACTIN ESTERASE"/>
    <property type="match status" value="1"/>
</dbReference>
<evidence type="ECO:0000256" key="1">
    <source>
        <dbReference type="ARBA" id="ARBA00004496"/>
    </source>
</evidence>
<organism evidence="7 8">
    <name type="scientific">Streptomyces reniochalinae</name>
    <dbReference type="NCBI Taxonomy" id="2250578"/>
    <lineage>
        <taxon>Bacteria</taxon>
        <taxon>Bacillati</taxon>
        <taxon>Actinomycetota</taxon>
        <taxon>Actinomycetes</taxon>
        <taxon>Kitasatosporales</taxon>
        <taxon>Streptomycetaceae</taxon>
        <taxon>Streptomyces</taxon>
    </lineage>
</organism>
<dbReference type="GO" id="GO:0008849">
    <property type="term" value="F:enterochelin esterase activity"/>
    <property type="evidence" value="ECO:0007669"/>
    <property type="project" value="InterPro"/>
</dbReference>
<evidence type="ECO:0000256" key="2">
    <source>
        <dbReference type="ARBA" id="ARBA00022490"/>
    </source>
</evidence>
<keyword evidence="2" id="KW-0963">Cytoplasm</keyword>
<keyword evidence="3" id="KW-0378">Hydrolase</keyword>
<comment type="subcellular location">
    <subcellularLocation>
        <location evidence="1">Cytoplasm</location>
    </subcellularLocation>
</comment>
<evidence type="ECO:0000313" key="8">
    <source>
        <dbReference type="Proteomes" id="UP000253507"/>
    </source>
</evidence>
<dbReference type="Proteomes" id="UP000253507">
    <property type="component" value="Unassembled WGS sequence"/>
</dbReference>
<evidence type="ECO:0000313" key="7">
    <source>
        <dbReference type="EMBL" id="RCG13523.1"/>
    </source>
</evidence>
<feature type="domain" description="Enterochelin esterase N-terminal" evidence="6">
    <location>
        <begin position="70"/>
        <end position="183"/>
    </location>
</feature>
<dbReference type="Gene3D" id="2.60.40.10">
    <property type="entry name" value="Immunoglobulins"/>
    <property type="match status" value="1"/>
</dbReference>
<dbReference type="InterPro" id="IPR000801">
    <property type="entry name" value="Esterase-like"/>
</dbReference>
<dbReference type="SUPFAM" id="SSF81296">
    <property type="entry name" value="E set domains"/>
    <property type="match status" value="1"/>
</dbReference>
<dbReference type="GO" id="GO:0005975">
    <property type="term" value="P:carbohydrate metabolic process"/>
    <property type="evidence" value="ECO:0007669"/>
    <property type="project" value="UniProtKB-ARBA"/>
</dbReference>
<dbReference type="SUPFAM" id="SSF53474">
    <property type="entry name" value="alpha/beta-Hydrolases"/>
    <property type="match status" value="1"/>
</dbReference>
<dbReference type="InterPro" id="IPR050583">
    <property type="entry name" value="Mycobacterial_A85_antigen"/>
</dbReference>
<sequence>MTTTAPPEGAPRRPPRLPRPQPVPRLPRPGPVLPGPTATAAELEEFWAEVHRRGTPLVHPDPHGSATHRAVTFLWRGTPATRAVQVLPNKLADPRAPEGNLMERAPGTDIWHWTLRLRHDWRGTYDLFVDDGGGPASDDQDYWPWLRTRRRTDPNNPRTLPRRWGGDPVPYAELPAAPTAADWMPRAGIAHGTVTEGEVASAHLATTRRVWLYTPAAAASAEPPAELPVLVLLDGEHWQPRLGLAHLLDNLVAEGRLPPLAAVLPDSVDAATRWRELTCKAEFAAFLADELLPWAAGHLPITADPARTVVAGQSLGGLTAAFAALQAPGRFGNVLAQSGSFWWPDGPAAEWLTGRIAAGPRLPVRFRLSFGRQEWVALPAARRLREALATAGYSDATYVEFNGGHDYLCWRTELADGLVALLGDT</sequence>
<reference evidence="7 8" key="1">
    <citation type="submission" date="2018-06" db="EMBL/GenBank/DDBJ databases">
        <title>Streptomyces reniochalinae sp. nov. and Streptomyces diacarnus sp. nov. from marine sponges.</title>
        <authorList>
            <person name="Li L."/>
        </authorList>
    </citation>
    <scope>NUCLEOTIDE SEQUENCE [LARGE SCALE GENOMIC DNA]</scope>
    <source>
        <strain evidence="7 8">LHW50302</strain>
    </source>
</reference>